<gene>
    <name evidence="4" type="ORF">Tci_022093</name>
</gene>
<protein>
    <recommendedName>
        <fullName evidence="3">CCHC-type domain-containing protein</fullName>
    </recommendedName>
</protein>
<dbReference type="GO" id="GO:0008270">
    <property type="term" value="F:zinc ion binding"/>
    <property type="evidence" value="ECO:0007669"/>
    <property type="project" value="UniProtKB-KW"/>
</dbReference>
<dbReference type="PROSITE" id="PS50158">
    <property type="entry name" value="ZF_CCHC"/>
    <property type="match status" value="1"/>
</dbReference>
<dbReference type="InterPro" id="IPR013103">
    <property type="entry name" value="RVT_2"/>
</dbReference>
<sequence length="2132" mass="242757">MATFADKAILPGADNRPPMLEKDMYDSWKIIMELYMMNRQHGRMILESVENGPLIWPMIEENGVTRPKKYSELSATEKIQADCDVKETNIILQGLPSEVYALVNAMFLNTLPSEGSKFMTDVKLVRDLHTTNIDQLHAYLGQHEFHSNEVHLMHELNSDPLALVATHHMTHQSSTPLLITYLSNDYQSSVHHNVYSLPSSIPQLKYAPTVNQQKQQPKFSQLDSGLTVPVFKQGDDPIDAINHMMSFLSAVVTSRFPTTNNQLRDLSNPRQQSTINDGRVTLQPVQWRQILFAMSTSRTYAPAASGSNSGKQRTVICYNCKGEGHMSKQCTKPKRKRDDSWFKYKVLMVHAQANGQILHEKELVFLADLGIPKGQATQTVITHNAAYQADDLDAYDSDCDELNTAKVMSSSEQSNVVNQSETEITSDSNIIPYSHNVIKNTCANVIPDSKETLMLAEESHSKMILKQQDPMVLEKKNSINSSYPNPYKRPTKVEVPKEFSKVSMVNTSLKKLKHHLVGFDVVVKERTMPTAITEAMEQHRLESKMFKIKMNQVLNKNDSLLEQIITKDIVNTVVNSSVNNASVNLYECKKCLKLETELLNRKDFIEKETYNKLFRSYTTLEKHCISLEVDTQLNQENFHRDNSVSNQRNACPLTKFTTTTEVPSRNPIAIEIDTPKPIVTLVYSRKPRKSKTTDPVSKSKVIKSVSANKKEPSKSWRSTISNVPSSSLDECRLSKLFSDSGCSKHMTKNYHVEKIMSYGDYQIGNVTISRVYYMEGLGHNLFFVGRFYDSNLEAAFRQHTCYIRNLKGVDLLTGSRGNNLYTLENLGKLQPKADIGIFIGYAPTKKAFQIYNRHTRRIIETIHLDFDELTTMASEHSSSEPALHEMTPATINSGLVPNPPPSTSVDHPAPEVIAPIAEVVAPKSVASTGLPSSTTVDQDAPSPSNSQTTPEIQTPVISNDVEEDNHNLDVAHMNNDPFIVEPKNFKQAIIEPSWIDAMQEEIHEFERLQVWKLVSCLDKVLLIKLKWIYKVKTDEFGRALKNKARLVAQGFRQEEGIDFKESFASVARIEAIYIFIENSAHKNMTIFQIDVKTAFLNVELKEEKYGMLSSDSVDTPLVEKSKLDKDLQGKSVDATLYRSMIGSLMYLTSSRPDLTYAVYQYAQYQAKPAEKHLNAVKRETRRATSGSAQFLGDKLVSRSSKKQKCTAISSTKAEYIALSRLSTTYKPKEPTFQVALDVLSLTPFYQAFLISASVPAIYMHELWATASFLKHRIKFKLNNKRYSFDVETFRDMLQICPNLPGQKFVDPPFEEEILAFIKELGYLRNIKSLSDVKVKILPQPWRTFRTIINKCLSDLVYQIENKVLRKNKDKYYPRFTKVIINHFMSQDQSIPRRNKESKAYKTYYGLATGKVTPKPKYVRRSTRTKTMQASKASPGKRLKTTAKMKIVTKRSKIHFHSSHASGSGADEGTGVSLGVPNVPTYGSEDEQISWKSSNDEDDDETKSDNDGDDFVHPKFSTHDEEERKDEEDKDEEGSDLRVHTPSHYKSTDDEAYDDVTQGDNVEEEKLDEEEDVNELYRDVNINLEGRDTKMIDTLLPNDQSSSVSLGFISYMLNLNPNTSIDSILNLNTESTSLADVPITTNVEMPPLSVTTFPPPPFKDRVKSLEDDFSKFKQTNQFAEAISLILGFVDKYIDNRMNKAVKVAVQLQSDRLREEAQAENEDFINKLDENIEKIIKEQVKVHVKEQVSKIFPRIKKLVNEQLEAEVLTRSSNEAMTSHVVAANLSELELKKILIDKIESNKSIHRSDQQKTLYKALIDAYETDKVILYIYRDTVTIKRRRDDDDDDKEPSAESNRGSKRRRAGKEPESSSAQKEKTSKSTGKSKERSKSHQKSTRMSAQANEPIHTAKDLEEYPPQEFNTEDTHDSFNELMDTPLDFSAFVMNRLKVYTLTPELLVSPIFKIMKGSCKSLQYPHDLRQRLPLIPNSHGRRVIPFDHFINNDLAYLRGGASSRTYATLVTKTKAANYGHIKWIEDLFPNTMESACDVYSRYIIIVVTKLQIIEWHNYKHLDWITVLRDDDKLYTFKEGDYKRLRLQDIKDMLLLLVQGKLTNLTIEEHLALNISLRMFTRSIFI</sequence>
<keyword evidence="1" id="KW-0479">Metal-binding</keyword>
<dbReference type="Pfam" id="PF07727">
    <property type="entry name" value="RVT_2"/>
    <property type="match status" value="1"/>
</dbReference>
<dbReference type="GO" id="GO:0003676">
    <property type="term" value="F:nucleic acid binding"/>
    <property type="evidence" value="ECO:0007669"/>
    <property type="project" value="InterPro"/>
</dbReference>
<dbReference type="InterPro" id="IPR057670">
    <property type="entry name" value="SH3_retrovirus"/>
</dbReference>
<accession>A0A6L2KPZ8</accession>
<feature type="region of interest" description="Disordered" evidence="2">
    <location>
        <begin position="1414"/>
        <end position="1556"/>
    </location>
</feature>
<feature type="region of interest" description="Disordered" evidence="2">
    <location>
        <begin position="927"/>
        <end position="952"/>
    </location>
</feature>
<dbReference type="Pfam" id="PF25597">
    <property type="entry name" value="SH3_retrovirus"/>
    <property type="match status" value="1"/>
</dbReference>
<feature type="compositionally biased region" description="Acidic residues" evidence="2">
    <location>
        <begin position="1522"/>
        <end position="1533"/>
    </location>
</feature>
<proteinExistence type="predicted"/>
<evidence type="ECO:0000259" key="3">
    <source>
        <dbReference type="PROSITE" id="PS50158"/>
    </source>
</evidence>
<keyword evidence="1" id="KW-0863">Zinc-finger</keyword>
<dbReference type="Pfam" id="PF00098">
    <property type="entry name" value="zf-CCHC"/>
    <property type="match status" value="1"/>
</dbReference>
<dbReference type="PANTHER" id="PTHR11439">
    <property type="entry name" value="GAG-POL-RELATED RETROTRANSPOSON"/>
    <property type="match status" value="1"/>
</dbReference>
<name>A0A6L2KPZ8_TANCI</name>
<feature type="region of interest" description="Disordered" evidence="2">
    <location>
        <begin position="684"/>
        <end position="708"/>
    </location>
</feature>
<feature type="region of interest" description="Disordered" evidence="2">
    <location>
        <begin position="1838"/>
        <end position="1916"/>
    </location>
</feature>
<reference evidence="4" key="1">
    <citation type="journal article" date="2019" name="Sci. Rep.">
        <title>Draft genome of Tanacetum cinerariifolium, the natural source of mosquito coil.</title>
        <authorList>
            <person name="Yamashiro T."/>
            <person name="Shiraishi A."/>
            <person name="Satake H."/>
            <person name="Nakayama K."/>
        </authorList>
    </citation>
    <scope>NUCLEOTIDE SEQUENCE</scope>
</reference>
<evidence type="ECO:0000313" key="4">
    <source>
        <dbReference type="EMBL" id="GEU50115.1"/>
    </source>
</evidence>
<dbReference type="SUPFAM" id="SSF57756">
    <property type="entry name" value="Retrovirus zinc finger-like domains"/>
    <property type="match status" value="1"/>
</dbReference>
<feature type="domain" description="CCHC-type" evidence="3">
    <location>
        <begin position="317"/>
        <end position="332"/>
    </location>
</feature>
<dbReference type="PANTHER" id="PTHR11439:SF483">
    <property type="entry name" value="PEPTIDE SYNTHASE GLIP-LIKE, PUTATIVE (AFU_ORTHOLOGUE AFUA_3G12920)-RELATED"/>
    <property type="match status" value="1"/>
</dbReference>
<dbReference type="InterPro" id="IPR036875">
    <property type="entry name" value="Znf_CCHC_sf"/>
</dbReference>
<dbReference type="EMBL" id="BKCJ010002666">
    <property type="protein sequence ID" value="GEU50115.1"/>
    <property type="molecule type" value="Genomic_DNA"/>
</dbReference>
<keyword evidence="1" id="KW-0862">Zinc</keyword>
<organism evidence="4">
    <name type="scientific">Tanacetum cinerariifolium</name>
    <name type="common">Dalmatian daisy</name>
    <name type="synonym">Chrysanthemum cinerariifolium</name>
    <dbReference type="NCBI Taxonomy" id="118510"/>
    <lineage>
        <taxon>Eukaryota</taxon>
        <taxon>Viridiplantae</taxon>
        <taxon>Streptophyta</taxon>
        <taxon>Embryophyta</taxon>
        <taxon>Tracheophyta</taxon>
        <taxon>Spermatophyta</taxon>
        <taxon>Magnoliopsida</taxon>
        <taxon>eudicotyledons</taxon>
        <taxon>Gunneridae</taxon>
        <taxon>Pentapetalae</taxon>
        <taxon>asterids</taxon>
        <taxon>campanulids</taxon>
        <taxon>Asterales</taxon>
        <taxon>Asteraceae</taxon>
        <taxon>Asteroideae</taxon>
        <taxon>Anthemideae</taxon>
        <taxon>Anthemidinae</taxon>
        <taxon>Tanacetum</taxon>
    </lineage>
</organism>
<feature type="compositionally biased region" description="Low complexity" evidence="2">
    <location>
        <begin position="696"/>
        <end position="707"/>
    </location>
</feature>
<comment type="caution">
    <text evidence="4">The sequence shown here is derived from an EMBL/GenBank/DDBJ whole genome shotgun (WGS) entry which is preliminary data.</text>
</comment>
<feature type="compositionally biased region" description="Basic and acidic residues" evidence="2">
    <location>
        <begin position="1502"/>
        <end position="1521"/>
    </location>
</feature>
<feature type="compositionally biased region" description="Basic residues" evidence="2">
    <location>
        <begin position="1434"/>
        <end position="1457"/>
    </location>
</feature>
<dbReference type="Gene3D" id="4.10.60.10">
    <property type="entry name" value="Zinc finger, CCHC-type"/>
    <property type="match status" value="1"/>
</dbReference>
<feature type="compositionally biased region" description="Basic and acidic residues" evidence="2">
    <location>
        <begin position="1862"/>
        <end position="1887"/>
    </location>
</feature>
<dbReference type="SMART" id="SM00343">
    <property type="entry name" value="ZnF_C2HC"/>
    <property type="match status" value="1"/>
</dbReference>
<evidence type="ECO:0000256" key="1">
    <source>
        <dbReference type="PROSITE-ProRule" id="PRU00047"/>
    </source>
</evidence>
<dbReference type="InterPro" id="IPR001878">
    <property type="entry name" value="Znf_CCHC"/>
</dbReference>
<evidence type="ECO:0000256" key="2">
    <source>
        <dbReference type="SAM" id="MobiDB-lite"/>
    </source>
</evidence>